<keyword evidence="1 4" id="KW-0728">SH3 domain</keyword>
<protein>
    <submittedName>
        <fullName evidence="10">BQ2448_7550 protein</fullName>
    </submittedName>
</protein>
<dbReference type="SMART" id="SM00055">
    <property type="entry name" value="FCH"/>
    <property type="match status" value="1"/>
</dbReference>
<dbReference type="InterPro" id="IPR046349">
    <property type="entry name" value="C1-like_sf"/>
</dbReference>
<dbReference type="PRINTS" id="PR00008">
    <property type="entry name" value="DAGPEDOMAIN"/>
</dbReference>
<dbReference type="InterPro" id="IPR002219">
    <property type="entry name" value="PKC_DAG/PE"/>
</dbReference>
<keyword evidence="2" id="KW-0479">Metal-binding</keyword>
<feature type="domain" description="SH3" evidence="7">
    <location>
        <begin position="631"/>
        <end position="694"/>
    </location>
</feature>
<evidence type="ECO:0000256" key="4">
    <source>
        <dbReference type="PROSITE-ProRule" id="PRU00192"/>
    </source>
</evidence>
<dbReference type="PANTHER" id="PTHR15735">
    <property type="entry name" value="FCH AND DOUBLE SH3 DOMAINS PROTEIN"/>
    <property type="match status" value="1"/>
</dbReference>
<dbReference type="InterPro" id="IPR027267">
    <property type="entry name" value="AH/BAR_dom_sf"/>
</dbReference>
<dbReference type="Pfam" id="PF14604">
    <property type="entry name" value="SH3_9"/>
    <property type="match status" value="2"/>
</dbReference>
<dbReference type="GO" id="GO:0046872">
    <property type="term" value="F:metal ion binding"/>
    <property type="evidence" value="ECO:0007669"/>
    <property type="project" value="UniProtKB-KW"/>
</dbReference>
<keyword evidence="11" id="KW-1185">Reference proteome</keyword>
<evidence type="ECO:0000259" key="8">
    <source>
        <dbReference type="PROSITE" id="PS50081"/>
    </source>
</evidence>
<dbReference type="PROSITE" id="PS50081">
    <property type="entry name" value="ZF_DAG_PE_2"/>
    <property type="match status" value="1"/>
</dbReference>
<dbReference type="InterPro" id="IPR001452">
    <property type="entry name" value="SH3_domain"/>
</dbReference>
<evidence type="ECO:0000256" key="6">
    <source>
        <dbReference type="SAM" id="MobiDB-lite"/>
    </source>
</evidence>
<dbReference type="Gene3D" id="3.30.60.20">
    <property type="match status" value="1"/>
</dbReference>
<dbReference type="AlphaFoldDB" id="A0A238FQP9"/>
<accession>A0A238FQP9</accession>
<evidence type="ECO:0000313" key="11">
    <source>
        <dbReference type="Proteomes" id="UP000198372"/>
    </source>
</evidence>
<proteinExistence type="predicted"/>
<evidence type="ECO:0000313" key="10">
    <source>
        <dbReference type="EMBL" id="SCV74521.1"/>
    </source>
</evidence>
<dbReference type="STRING" id="269621.A0A238FQP9"/>
<keyword evidence="5" id="KW-0175">Coiled coil</keyword>
<dbReference type="Proteomes" id="UP000198372">
    <property type="component" value="Unassembled WGS sequence"/>
</dbReference>
<dbReference type="CDD" id="cd00174">
    <property type="entry name" value="SH3"/>
    <property type="match status" value="1"/>
</dbReference>
<dbReference type="SUPFAM" id="SSF103657">
    <property type="entry name" value="BAR/IMD domain-like"/>
    <property type="match status" value="1"/>
</dbReference>
<dbReference type="CDD" id="cd11912">
    <property type="entry name" value="SH3_Bzz1_1"/>
    <property type="match status" value="1"/>
</dbReference>
<dbReference type="EMBL" id="FMSP01000023">
    <property type="protein sequence ID" value="SCV74521.1"/>
    <property type="molecule type" value="Genomic_DNA"/>
</dbReference>
<dbReference type="Gene3D" id="6.10.140.470">
    <property type="match status" value="1"/>
</dbReference>
<evidence type="ECO:0000256" key="3">
    <source>
        <dbReference type="ARBA" id="ARBA00022833"/>
    </source>
</evidence>
<feature type="domain" description="SH3" evidence="7">
    <location>
        <begin position="557"/>
        <end position="618"/>
    </location>
</feature>
<dbReference type="CDD" id="cd20824">
    <property type="entry name" value="C1_SpBZZ1-like"/>
    <property type="match status" value="1"/>
</dbReference>
<dbReference type="GO" id="GO:0030864">
    <property type="term" value="C:cortical actin cytoskeleton"/>
    <property type="evidence" value="ECO:0007669"/>
    <property type="project" value="UniProtKB-ARBA"/>
</dbReference>
<evidence type="ECO:0000256" key="2">
    <source>
        <dbReference type="ARBA" id="ARBA00022723"/>
    </source>
</evidence>
<dbReference type="PROSITE" id="PS50002">
    <property type="entry name" value="SH3"/>
    <property type="match status" value="2"/>
</dbReference>
<dbReference type="GO" id="GO:0030833">
    <property type="term" value="P:regulation of actin filament polymerization"/>
    <property type="evidence" value="ECO:0007669"/>
    <property type="project" value="TreeGrafter"/>
</dbReference>
<gene>
    <name evidence="10" type="ORF">BQ2448_7550</name>
</gene>
<dbReference type="PROSITE" id="PS51741">
    <property type="entry name" value="F_BAR"/>
    <property type="match status" value="1"/>
</dbReference>
<evidence type="ECO:0000259" key="9">
    <source>
        <dbReference type="PROSITE" id="PS51741"/>
    </source>
</evidence>
<keyword evidence="3" id="KW-0862">Zinc</keyword>
<sequence length="720" mass="78726">MSTCISYGASLPDSIPLVNAHTEAWIALLPTLSTYLASRAQRLEREYSTKLSSLLGRLRQVVASESIHRSGPASEPYSGLEKAWSGFLEQEDLKARERFTLGEKLDRGGVVGNATTGGTGMGMGMGMGIGVGRKAEQLGLRLEKGRKKQEAFATKLVSERDQTFSNRDKSRSTYFTACENLETARIKKGSGKSNPDKYEKAYTTALEEMGIAKDRYLLDTQLANEANERLYKVDLPALHDGFQRIEKVALEAFKTDLLDAVQVERTYLKSIEANLDHAQHVVTQIQGDQEQARFVERHQSDRSRGWELPPPLKWEECPIWHDTDDFDLGDSSITFLLNIKMKDEAKLGELGPGIEAKKREVEGLNQLADAYGKDPKLGDAGAVLENYFEATRELTLLQIQQAHLNSELRLLTNALGDDLSTTSLKAHEFKPHSFVTPSTCAVCAHSIWGKGLNCKMCGKNVHHKCELKVPGGCGMKGPLVAGGGDRSRLSMGNASILSLSTASGLERTTSRSESTTTMPTTTTTNAVPPRRTFAPPVSPTTSFNPTTPTTTTSRTTTNCGSASMAYAYTAQTAFELTVQEGDHVEVIEPVDESGWVKVRTRDGREGLVPESYLTMSSETSSSSSVNAPGGGGGEYLTALYAYTAPSKEEHSFEQGERLELTLEVGREAGEGWAEVWKEGRKGLVPLSYVSSAVSDRGENRDGVEEPEWWLTGIAFFSMEA</sequence>
<evidence type="ECO:0000256" key="1">
    <source>
        <dbReference type="ARBA" id="ARBA00022443"/>
    </source>
</evidence>
<evidence type="ECO:0000256" key="5">
    <source>
        <dbReference type="PROSITE-ProRule" id="PRU01077"/>
    </source>
</evidence>
<dbReference type="InterPro" id="IPR036028">
    <property type="entry name" value="SH3-like_dom_sf"/>
</dbReference>
<feature type="compositionally biased region" description="Low complexity" evidence="6">
    <location>
        <begin position="539"/>
        <end position="556"/>
    </location>
</feature>
<dbReference type="SMART" id="SM00109">
    <property type="entry name" value="C1"/>
    <property type="match status" value="1"/>
</dbReference>
<dbReference type="GO" id="GO:0030036">
    <property type="term" value="P:actin cytoskeleton organization"/>
    <property type="evidence" value="ECO:0007669"/>
    <property type="project" value="UniProtKB-ARBA"/>
</dbReference>
<reference evidence="11" key="1">
    <citation type="submission" date="2016-09" db="EMBL/GenBank/DDBJ databases">
        <authorList>
            <person name="Jeantristanb JTB J.-T."/>
            <person name="Ricardo R."/>
        </authorList>
    </citation>
    <scope>NUCLEOTIDE SEQUENCE [LARGE SCALE GENOMIC DNA]</scope>
</reference>
<dbReference type="InterPro" id="IPR020454">
    <property type="entry name" value="DAG/PE-bd"/>
</dbReference>
<dbReference type="SUPFAM" id="SSF57889">
    <property type="entry name" value="Cysteine-rich domain"/>
    <property type="match status" value="1"/>
</dbReference>
<feature type="region of interest" description="Disordered" evidence="6">
    <location>
        <begin position="500"/>
        <end position="556"/>
    </location>
</feature>
<dbReference type="SMART" id="SM00326">
    <property type="entry name" value="SH3"/>
    <property type="match status" value="2"/>
</dbReference>
<dbReference type="SUPFAM" id="SSF50044">
    <property type="entry name" value="SH3-domain"/>
    <property type="match status" value="2"/>
</dbReference>
<dbReference type="InterPro" id="IPR031160">
    <property type="entry name" value="F_BAR_dom"/>
</dbReference>
<organism evidence="10 11">
    <name type="scientific">Microbotryum intermedium</name>
    <dbReference type="NCBI Taxonomy" id="269621"/>
    <lineage>
        <taxon>Eukaryota</taxon>
        <taxon>Fungi</taxon>
        <taxon>Dikarya</taxon>
        <taxon>Basidiomycota</taxon>
        <taxon>Pucciniomycotina</taxon>
        <taxon>Microbotryomycetes</taxon>
        <taxon>Microbotryales</taxon>
        <taxon>Microbotryaceae</taxon>
        <taxon>Microbotryum</taxon>
    </lineage>
</organism>
<dbReference type="PANTHER" id="PTHR15735:SF21">
    <property type="entry name" value="PROTEIN NERVOUS WRECK"/>
    <property type="match status" value="1"/>
</dbReference>
<evidence type="ECO:0000259" key="7">
    <source>
        <dbReference type="PROSITE" id="PS50002"/>
    </source>
</evidence>
<feature type="domain" description="F-BAR" evidence="9">
    <location>
        <begin position="5"/>
        <end position="290"/>
    </location>
</feature>
<dbReference type="InterPro" id="IPR035459">
    <property type="entry name" value="Bzz1_SH3_1"/>
</dbReference>
<feature type="domain" description="Phorbol-ester/DAG-type" evidence="8">
    <location>
        <begin position="426"/>
        <end position="473"/>
    </location>
</feature>
<dbReference type="PROSITE" id="PS00479">
    <property type="entry name" value="ZF_DAG_PE_1"/>
    <property type="match status" value="1"/>
</dbReference>
<dbReference type="Gene3D" id="1.20.1270.60">
    <property type="entry name" value="Arfaptin homology (AH) domain/BAR domain"/>
    <property type="match status" value="1"/>
</dbReference>
<feature type="compositionally biased region" description="Low complexity" evidence="6">
    <location>
        <begin position="511"/>
        <end position="532"/>
    </location>
</feature>
<dbReference type="InterPro" id="IPR001060">
    <property type="entry name" value="FCH_dom"/>
</dbReference>
<dbReference type="OrthoDB" id="8783038at2759"/>
<name>A0A238FQP9_9BASI</name>
<dbReference type="Gene3D" id="2.30.30.40">
    <property type="entry name" value="SH3 Domains"/>
    <property type="match status" value="2"/>
</dbReference>
<dbReference type="Pfam" id="PF00130">
    <property type="entry name" value="C1_1"/>
    <property type="match status" value="1"/>
</dbReference>